<dbReference type="AlphaFoldDB" id="A0A9D4MJT4"/>
<protein>
    <submittedName>
        <fullName evidence="3">Uncharacterized protein</fullName>
    </submittedName>
</protein>
<keyword evidence="2" id="KW-0732">Signal</keyword>
<dbReference type="OrthoDB" id="10548787at2759"/>
<dbReference type="PANTHER" id="PTHR33444:SF2">
    <property type="entry name" value="MARVEL DOMAIN-CONTAINING PROTEIN"/>
    <property type="match status" value="1"/>
</dbReference>
<accession>A0A9D4MJT4</accession>
<reference evidence="3" key="2">
    <citation type="submission" date="2020-11" db="EMBL/GenBank/DDBJ databases">
        <authorList>
            <person name="McCartney M.A."/>
            <person name="Auch B."/>
            <person name="Kono T."/>
            <person name="Mallez S."/>
            <person name="Becker A."/>
            <person name="Gohl D.M."/>
            <person name="Silverstein K.A.T."/>
            <person name="Koren S."/>
            <person name="Bechman K.B."/>
            <person name="Herman A."/>
            <person name="Abrahante J.E."/>
            <person name="Garbe J."/>
        </authorList>
    </citation>
    <scope>NUCLEOTIDE SEQUENCE</scope>
    <source>
        <strain evidence="3">Duluth1</strain>
        <tissue evidence="3">Whole animal</tissue>
    </source>
</reference>
<evidence type="ECO:0000256" key="2">
    <source>
        <dbReference type="SAM" id="SignalP"/>
    </source>
</evidence>
<gene>
    <name evidence="3" type="ORF">DPMN_001302</name>
</gene>
<organism evidence="3 4">
    <name type="scientific">Dreissena polymorpha</name>
    <name type="common">Zebra mussel</name>
    <name type="synonym">Mytilus polymorpha</name>
    <dbReference type="NCBI Taxonomy" id="45954"/>
    <lineage>
        <taxon>Eukaryota</taxon>
        <taxon>Metazoa</taxon>
        <taxon>Spiralia</taxon>
        <taxon>Lophotrochozoa</taxon>
        <taxon>Mollusca</taxon>
        <taxon>Bivalvia</taxon>
        <taxon>Autobranchia</taxon>
        <taxon>Heteroconchia</taxon>
        <taxon>Euheterodonta</taxon>
        <taxon>Imparidentia</taxon>
        <taxon>Neoheterodontei</taxon>
        <taxon>Myida</taxon>
        <taxon>Dreissenoidea</taxon>
        <taxon>Dreissenidae</taxon>
        <taxon>Dreissena</taxon>
    </lineage>
</organism>
<keyword evidence="1" id="KW-1133">Transmembrane helix</keyword>
<keyword evidence="1" id="KW-0472">Membrane</keyword>
<comment type="caution">
    <text evidence="3">The sequence shown here is derived from an EMBL/GenBank/DDBJ whole genome shotgun (WGS) entry which is preliminary data.</text>
</comment>
<feature type="signal peptide" evidence="2">
    <location>
        <begin position="1"/>
        <end position="17"/>
    </location>
</feature>
<evidence type="ECO:0000256" key="1">
    <source>
        <dbReference type="SAM" id="Phobius"/>
    </source>
</evidence>
<keyword evidence="1" id="KW-0812">Transmembrane</keyword>
<keyword evidence="4" id="KW-1185">Reference proteome</keyword>
<feature type="transmembrane region" description="Helical" evidence="1">
    <location>
        <begin position="27"/>
        <end position="47"/>
    </location>
</feature>
<feature type="transmembrane region" description="Helical" evidence="1">
    <location>
        <begin position="241"/>
        <end position="265"/>
    </location>
</feature>
<proteinExistence type="predicted"/>
<evidence type="ECO:0000313" key="4">
    <source>
        <dbReference type="Proteomes" id="UP000828390"/>
    </source>
</evidence>
<feature type="transmembrane region" description="Helical" evidence="1">
    <location>
        <begin position="68"/>
        <end position="93"/>
    </location>
</feature>
<dbReference type="EMBL" id="JAIWYP010000001">
    <property type="protein sequence ID" value="KAH3877435.1"/>
    <property type="molecule type" value="Genomic_DNA"/>
</dbReference>
<dbReference type="Proteomes" id="UP000828390">
    <property type="component" value="Unassembled WGS sequence"/>
</dbReference>
<evidence type="ECO:0000313" key="3">
    <source>
        <dbReference type="EMBL" id="KAH3877435.1"/>
    </source>
</evidence>
<reference evidence="3" key="1">
    <citation type="journal article" date="2019" name="bioRxiv">
        <title>The Genome of the Zebra Mussel, Dreissena polymorpha: A Resource for Invasive Species Research.</title>
        <authorList>
            <person name="McCartney M.A."/>
            <person name="Auch B."/>
            <person name="Kono T."/>
            <person name="Mallez S."/>
            <person name="Zhang Y."/>
            <person name="Obille A."/>
            <person name="Becker A."/>
            <person name="Abrahante J.E."/>
            <person name="Garbe J."/>
            <person name="Badalamenti J.P."/>
            <person name="Herman A."/>
            <person name="Mangelson H."/>
            <person name="Liachko I."/>
            <person name="Sullivan S."/>
            <person name="Sone E.D."/>
            <person name="Koren S."/>
            <person name="Silverstein K.A.T."/>
            <person name="Beckman K.B."/>
            <person name="Gohl D.M."/>
        </authorList>
    </citation>
    <scope>NUCLEOTIDE SEQUENCE</scope>
    <source>
        <strain evidence="3">Duluth1</strain>
        <tissue evidence="3">Whole animal</tissue>
    </source>
</reference>
<dbReference type="PANTHER" id="PTHR33444">
    <property type="entry name" value="SI:DKEY-19B23.12-RELATED"/>
    <property type="match status" value="1"/>
</dbReference>
<sequence>MFAVVGLGFSIAKVIFGAEFITKCPISDIVPVYIVVSGCLPVLLSSLKEPYDNAGDSRKCDSRIKMSIAGFAIAANLAWLISGTVWTTSLLTVSDYGRNTCSRIQGNNSEIYGKESDMGLSNDRSATAEIYTITTLLYRNTNVTNTGEIYNRKDSKQIHVDTFNAHDKVISHHNLKLKDSDTTKIPVQTNGNGFTIDYFHNTTKKAITSVQSSERAINDTSWVPGSSIGRESRCADCSVEVIFFALACVVCDWTMFGIGIVYLLYLSCHKVARLKYDWLIIRT</sequence>
<feature type="chain" id="PRO_5038868102" evidence="2">
    <location>
        <begin position="18"/>
        <end position="283"/>
    </location>
</feature>
<name>A0A9D4MJT4_DREPO</name>
<dbReference type="InterPro" id="IPR040350">
    <property type="entry name" value="TMEM272"/>
</dbReference>